<sequence>MWGERDVTNAYPAYRKMGLELARVVGRRAQERHDDHRSFSETGRRVEGASTVTFQQSFLLFTKCLAELDYLRRSGKCDNADIADKHTRKRWNNALGFCAKYPRPGLRRGGSEEAGESLTRRLSQSSQTSGSQQHPNRIGSPRLRTCPKDLGKTLAPPNDLEENVDDPDDVLDQFTLTSRPVPQAPAEAPSQLSEDFSAQLAAGMEALVRDLGQPSSSGEILPRRLRGRQFSREWRLLEVVSIYLQGKLCGPARVEDPLQNVDEFRRTILEAMQRLKTWAQSDSSNLSKDMLYDPLKELHEKAKGIPRIRVACSSSPQSKNEAVVSAEDKTCYKNQLSKIYLYSFLLTPPERQMQSLGSPPEEIIGELPLGMNLNTDGLPVPEGCIIA</sequence>
<proteinExistence type="predicted"/>
<evidence type="ECO:0000313" key="2">
    <source>
        <dbReference type="EMBL" id="KAF9506341.1"/>
    </source>
</evidence>
<comment type="caution">
    <text evidence="2">The sequence shown here is derived from an EMBL/GenBank/DDBJ whole genome shotgun (WGS) entry which is preliminary data.</text>
</comment>
<dbReference type="EMBL" id="MU129114">
    <property type="protein sequence ID" value="KAF9506341.1"/>
    <property type="molecule type" value="Genomic_DNA"/>
</dbReference>
<feature type="region of interest" description="Disordered" evidence="1">
    <location>
        <begin position="102"/>
        <end position="171"/>
    </location>
</feature>
<reference evidence="2" key="1">
    <citation type="journal article" date="2020" name="Nat. Commun.">
        <title>Large-scale genome sequencing of mycorrhizal fungi provides insights into the early evolution of symbiotic traits.</title>
        <authorList>
            <person name="Miyauchi S."/>
            <person name="Kiss E."/>
            <person name="Kuo A."/>
            <person name="Drula E."/>
            <person name="Kohler A."/>
            <person name="Sanchez-Garcia M."/>
            <person name="Morin E."/>
            <person name="Andreopoulos B."/>
            <person name="Barry K.W."/>
            <person name="Bonito G."/>
            <person name="Buee M."/>
            <person name="Carver A."/>
            <person name="Chen C."/>
            <person name="Cichocki N."/>
            <person name="Clum A."/>
            <person name="Culley D."/>
            <person name="Crous P.W."/>
            <person name="Fauchery L."/>
            <person name="Girlanda M."/>
            <person name="Hayes R.D."/>
            <person name="Keri Z."/>
            <person name="LaButti K."/>
            <person name="Lipzen A."/>
            <person name="Lombard V."/>
            <person name="Magnuson J."/>
            <person name="Maillard F."/>
            <person name="Murat C."/>
            <person name="Nolan M."/>
            <person name="Ohm R.A."/>
            <person name="Pangilinan J."/>
            <person name="Pereira M.F."/>
            <person name="Perotto S."/>
            <person name="Peter M."/>
            <person name="Pfister S."/>
            <person name="Riley R."/>
            <person name="Sitrit Y."/>
            <person name="Stielow J.B."/>
            <person name="Szollosi G."/>
            <person name="Zifcakova L."/>
            <person name="Stursova M."/>
            <person name="Spatafora J.W."/>
            <person name="Tedersoo L."/>
            <person name="Vaario L.M."/>
            <person name="Yamada A."/>
            <person name="Yan M."/>
            <person name="Wang P."/>
            <person name="Xu J."/>
            <person name="Bruns T."/>
            <person name="Baldrian P."/>
            <person name="Vilgalys R."/>
            <person name="Dunand C."/>
            <person name="Henrissat B."/>
            <person name="Grigoriev I.V."/>
            <person name="Hibbett D."/>
            <person name="Nagy L.G."/>
            <person name="Martin F.M."/>
        </authorList>
    </citation>
    <scope>NUCLEOTIDE SEQUENCE</scope>
    <source>
        <strain evidence="2">UP504</strain>
    </source>
</reference>
<feature type="compositionally biased region" description="Acidic residues" evidence="1">
    <location>
        <begin position="159"/>
        <end position="171"/>
    </location>
</feature>
<organism evidence="2 3">
    <name type="scientific">Hydnum rufescens UP504</name>
    <dbReference type="NCBI Taxonomy" id="1448309"/>
    <lineage>
        <taxon>Eukaryota</taxon>
        <taxon>Fungi</taxon>
        <taxon>Dikarya</taxon>
        <taxon>Basidiomycota</taxon>
        <taxon>Agaricomycotina</taxon>
        <taxon>Agaricomycetes</taxon>
        <taxon>Cantharellales</taxon>
        <taxon>Hydnaceae</taxon>
        <taxon>Hydnum</taxon>
    </lineage>
</organism>
<accession>A0A9P6AK69</accession>
<name>A0A9P6AK69_9AGAM</name>
<dbReference type="Proteomes" id="UP000886523">
    <property type="component" value="Unassembled WGS sequence"/>
</dbReference>
<dbReference type="OrthoDB" id="21292at2759"/>
<gene>
    <name evidence="2" type="ORF">BS47DRAFT_1367447</name>
</gene>
<evidence type="ECO:0000256" key="1">
    <source>
        <dbReference type="SAM" id="MobiDB-lite"/>
    </source>
</evidence>
<keyword evidence="3" id="KW-1185">Reference proteome</keyword>
<dbReference type="AlphaFoldDB" id="A0A9P6AK69"/>
<evidence type="ECO:0000313" key="3">
    <source>
        <dbReference type="Proteomes" id="UP000886523"/>
    </source>
</evidence>
<feature type="compositionally biased region" description="Low complexity" evidence="1">
    <location>
        <begin position="120"/>
        <end position="133"/>
    </location>
</feature>
<protein>
    <submittedName>
        <fullName evidence="2">Uncharacterized protein</fullName>
    </submittedName>
</protein>